<dbReference type="AlphaFoldDB" id="A0A2U8LNA1"/>
<dbReference type="PANTHER" id="PTHR47981:SF1">
    <property type="entry name" value="RE17845P"/>
    <property type="match status" value="1"/>
</dbReference>
<dbReference type="PROSITE" id="PS51419">
    <property type="entry name" value="RAB"/>
    <property type="match status" value="1"/>
</dbReference>
<evidence type="ECO:0000256" key="2">
    <source>
        <dbReference type="ARBA" id="ARBA00022741"/>
    </source>
</evidence>
<dbReference type="InterPro" id="IPR027417">
    <property type="entry name" value="P-loop_NTPase"/>
</dbReference>
<dbReference type="EMBL" id="MH036756">
    <property type="protein sequence ID" value="AWL25032.1"/>
    <property type="molecule type" value="mRNA"/>
</dbReference>
<dbReference type="Pfam" id="PF00071">
    <property type="entry name" value="Ras"/>
    <property type="match status" value="1"/>
</dbReference>
<dbReference type="PRINTS" id="PR00449">
    <property type="entry name" value="RASTRNSFRMNG"/>
</dbReference>
<dbReference type="GO" id="GO:0003924">
    <property type="term" value="F:GTPase activity"/>
    <property type="evidence" value="ECO:0007669"/>
    <property type="project" value="InterPro"/>
</dbReference>
<dbReference type="GO" id="GO:0005770">
    <property type="term" value="C:late endosome"/>
    <property type="evidence" value="ECO:0007669"/>
    <property type="project" value="TreeGrafter"/>
</dbReference>
<keyword evidence="2" id="KW-0547">Nucleotide-binding</keyword>
<dbReference type="GO" id="GO:0005829">
    <property type="term" value="C:cytosol"/>
    <property type="evidence" value="ECO:0007669"/>
    <property type="project" value="GOC"/>
</dbReference>
<dbReference type="SMART" id="SM00173">
    <property type="entry name" value="RAS"/>
    <property type="match status" value="1"/>
</dbReference>
<protein>
    <submittedName>
        <fullName evidence="4">Rab9A protein</fullName>
    </submittedName>
</protein>
<dbReference type="Gene3D" id="3.40.50.300">
    <property type="entry name" value="P-loop containing nucleotide triphosphate hydrolases"/>
    <property type="match status" value="1"/>
</dbReference>
<dbReference type="SMART" id="SM00174">
    <property type="entry name" value="RHO"/>
    <property type="match status" value="1"/>
</dbReference>
<evidence type="ECO:0000256" key="1">
    <source>
        <dbReference type="ARBA" id="ARBA00006270"/>
    </source>
</evidence>
<dbReference type="PROSITE" id="PS51421">
    <property type="entry name" value="RAS"/>
    <property type="match status" value="1"/>
</dbReference>
<dbReference type="NCBIfam" id="TIGR00231">
    <property type="entry name" value="small_GTP"/>
    <property type="match status" value="1"/>
</dbReference>
<keyword evidence="3" id="KW-0342">GTP-binding</keyword>
<sequence length="251" mass="29082">MSDCVILLKVILLGDCYVGKSSLMQRYVTNKYKEDNYHTIGVEFLRKEIVVNNQRYLLQIWDTAGQEKYRSLRTPFYRGADICVLTFSFDNVDSFDHLEVWWQEFLRYSGQENAKFPFIVFGNKCDLNMENVEEQRILDWCATHGESLKQVAEFTKQKCSSLSAKEEVKISDMTKKDSKVDQSNCTGFSWLQNGIPYLPTSAKENTNVDIGFSRAVQIWEQIHGYSDMIDVQTSDVIKLRKPSILKRACCL</sequence>
<reference evidence="4" key="1">
    <citation type="submission" date="2018-03" db="EMBL/GenBank/DDBJ databases">
        <title>Identification and function analysis of a Rab9A GTPase in planarian Dugesia japonica.</title>
        <authorList>
            <person name="Ma K."/>
            <person name="Song G."/>
            <person name="Wu M."/>
        </authorList>
    </citation>
    <scope>NUCLEOTIDE SEQUENCE</scope>
</reference>
<dbReference type="PROSITE" id="PS51420">
    <property type="entry name" value="RHO"/>
    <property type="match status" value="1"/>
</dbReference>
<comment type="similarity">
    <text evidence="1">Belongs to the small GTPase superfamily. Rab family.</text>
</comment>
<evidence type="ECO:0000313" key="4">
    <source>
        <dbReference type="EMBL" id="AWL25032.1"/>
    </source>
</evidence>
<dbReference type="PANTHER" id="PTHR47981">
    <property type="entry name" value="RAB FAMILY"/>
    <property type="match status" value="1"/>
</dbReference>
<dbReference type="SUPFAM" id="SSF52540">
    <property type="entry name" value="P-loop containing nucleoside triphosphate hydrolases"/>
    <property type="match status" value="1"/>
</dbReference>
<dbReference type="FunFam" id="3.40.50.300:FF:001447">
    <property type="entry name" value="Ras-related protein Rab-1B"/>
    <property type="match status" value="1"/>
</dbReference>
<name>A0A2U8LNA1_DUGJA</name>
<dbReference type="GO" id="GO:0005764">
    <property type="term" value="C:lysosome"/>
    <property type="evidence" value="ECO:0007669"/>
    <property type="project" value="TreeGrafter"/>
</dbReference>
<accession>A0A2U8LNA1</accession>
<dbReference type="GO" id="GO:0042147">
    <property type="term" value="P:retrograde transport, endosome to Golgi"/>
    <property type="evidence" value="ECO:0007669"/>
    <property type="project" value="TreeGrafter"/>
</dbReference>
<dbReference type="SMART" id="SM00175">
    <property type="entry name" value="RAB"/>
    <property type="match status" value="1"/>
</dbReference>
<organism evidence="4">
    <name type="scientific">Dugesia japonica</name>
    <name type="common">Planarian</name>
    <dbReference type="NCBI Taxonomy" id="6161"/>
    <lineage>
        <taxon>Eukaryota</taxon>
        <taxon>Metazoa</taxon>
        <taxon>Spiralia</taxon>
        <taxon>Lophotrochozoa</taxon>
        <taxon>Platyhelminthes</taxon>
        <taxon>Rhabditophora</taxon>
        <taxon>Seriata</taxon>
        <taxon>Tricladida</taxon>
        <taxon>Continenticola</taxon>
        <taxon>Geoplanoidea</taxon>
        <taxon>Dugesiidae</taxon>
        <taxon>Dugesia</taxon>
    </lineage>
</organism>
<gene>
    <name evidence="4" type="primary">Rab9A</name>
</gene>
<dbReference type="InterPro" id="IPR005225">
    <property type="entry name" value="Small_GTP-bd"/>
</dbReference>
<proteinExistence type="evidence at transcript level"/>
<dbReference type="GO" id="GO:0005525">
    <property type="term" value="F:GTP binding"/>
    <property type="evidence" value="ECO:0007669"/>
    <property type="project" value="UniProtKB-KW"/>
</dbReference>
<evidence type="ECO:0000256" key="3">
    <source>
        <dbReference type="ARBA" id="ARBA00023134"/>
    </source>
</evidence>
<dbReference type="GO" id="GO:0045335">
    <property type="term" value="C:phagocytic vesicle"/>
    <property type="evidence" value="ECO:0007669"/>
    <property type="project" value="TreeGrafter"/>
</dbReference>
<dbReference type="InterPro" id="IPR001806">
    <property type="entry name" value="Small_GTPase"/>
</dbReference>